<dbReference type="GO" id="GO:0046872">
    <property type="term" value="F:metal ion binding"/>
    <property type="evidence" value="ECO:0007669"/>
    <property type="project" value="UniProtKB-KW"/>
</dbReference>
<dbReference type="PANTHER" id="PTHR31302">
    <property type="entry name" value="TRANSMEMBRANE PROTEIN WITH METALLOPHOSPHOESTERASE DOMAIN-RELATED"/>
    <property type="match status" value="1"/>
</dbReference>
<dbReference type="SUPFAM" id="SSF56300">
    <property type="entry name" value="Metallo-dependent phosphatases"/>
    <property type="match status" value="1"/>
</dbReference>
<feature type="transmembrane region" description="Helical" evidence="3">
    <location>
        <begin position="116"/>
        <end position="137"/>
    </location>
</feature>
<dbReference type="Pfam" id="PF00149">
    <property type="entry name" value="Metallophos"/>
    <property type="match status" value="1"/>
</dbReference>
<feature type="domain" description="Calcineurin-like phosphoesterase" evidence="4">
    <location>
        <begin position="163"/>
        <end position="345"/>
    </location>
</feature>
<feature type="transmembrane region" description="Helical" evidence="3">
    <location>
        <begin position="65"/>
        <end position="85"/>
    </location>
</feature>
<keyword evidence="3" id="KW-0472">Membrane</keyword>
<dbReference type="Proteomes" id="UP000182761">
    <property type="component" value="Unassembled WGS sequence"/>
</dbReference>
<dbReference type="AlphaFoldDB" id="A0A0X8XY40"/>
<dbReference type="Gene3D" id="3.60.21.10">
    <property type="match status" value="1"/>
</dbReference>
<dbReference type="GO" id="GO:0008758">
    <property type="term" value="F:UDP-2,3-diacylglucosamine hydrolase activity"/>
    <property type="evidence" value="ECO:0007669"/>
    <property type="project" value="TreeGrafter"/>
</dbReference>
<dbReference type="InterPro" id="IPR051158">
    <property type="entry name" value="Metallophosphoesterase_sf"/>
</dbReference>
<evidence type="ECO:0000256" key="3">
    <source>
        <dbReference type="SAM" id="Phobius"/>
    </source>
</evidence>
<dbReference type="InterPro" id="IPR004843">
    <property type="entry name" value="Calcineurin-like_PHP"/>
</dbReference>
<dbReference type="InterPro" id="IPR029052">
    <property type="entry name" value="Metallo-depent_PP-like"/>
</dbReference>
<proteinExistence type="predicted"/>
<evidence type="ECO:0000259" key="4">
    <source>
        <dbReference type="Pfam" id="PF00149"/>
    </source>
</evidence>
<evidence type="ECO:0000256" key="1">
    <source>
        <dbReference type="ARBA" id="ARBA00022723"/>
    </source>
</evidence>
<sequence length="408" mass="47077">MGALIGILFVISLIVEYYCYQAIKVLTNNKLFRQYWVFFSSSILLTILIWSVFIDRNNKGQVHFLLGFFMIVFVPKFILAITIIFEDFIRMLTFLFKKTFSNPSVNKTYLPERRKAISTIGLGLASIPFFSIIEGIVWGKFDFRVRKVTLRFPDLPESFDGYKIAQLSDIHLGSFDIQDFDKVSRGIKLLNDQNADLFVFTGDSVNNLAEEMEPWLPLLKTIKAKDGKYSILGNHDYGVYAFGNNKIAQQKNIDLLHQYHKSINWKLLRNESIRLYKENQFINIVGVKNWGQGHFPKDGDLNIASQNIKDGEFNILLSHDPSHFDAIVKNFAKKMHLTLSGHTHGMQFGIEIPGVIKWSPIKYRYPKWADLYQENGKYLYVNRGFGFIGFPGRVGIWPEITVIELKKG</sequence>
<keyword evidence="6" id="KW-1185">Reference proteome</keyword>
<evidence type="ECO:0000256" key="2">
    <source>
        <dbReference type="ARBA" id="ARBA00022801"/>
    </source>
</evidence>
<evidence type="ECO:0000313" key="5">
    <source>
        <dbReference type="EMBL" id="CVK15799.1"/>
    </source>
</evidence>
<feature type="transmembrane region" description="Helical" evidence="3">
    <location>
        <begin position="31"/>
        <end position="53"/>
    </location>
</feature>
<name>A0A0X8XY40_9FLAO</name>
<dbReference type="GO" id="GO:0009245">
    <property type="term" value="P:lipid A biosynthetic process"/>
    <property type="evidence" value="ECO:0007669"/>
    <property type="project" value="TreeGrafter"/>
</dbReference>
<keyword evidence="1" id="KW-0479">Metal-binding</keyword>
<gene>
    <name evidence="5" type="ORF">Ga0061079_103109</name>
</gene>
<protein>
    <recommendedName>
        <fullName evidence="4">Calcineurin-like phosphoesterase domain-containing protein</fullName>
    </recommendedName>
</protein>
<organism evidence="5 6">
    <name type="scientific">Apibacter mensalis</name>
    <dbReference type="NCBI Taxonomy" id="1586267"/>
    <lineage>
        <taxon>Bacteria</taxon>
        <taxon>Pseudomonadati</taxon>
        <taxon>Bacteroidota</taxon>
        <taxon>Flavobacteriia</taxon>
        <taxon>Flavobacteriales</taxon>
        <taxon>Weeksellaceae</taxon>
        <taxon>Apibacter</taxon>
    </lineage>
</organism>
<reference evidence="5 6" key="1">
    <citation type="submission" date="2016-01" db="EMBL/GenBank/DDBJ databases">
        <authorList>
            <person name="McClelland M."/>
            <person name="Jain A."/>
            <person name="Saraogi P."/>
            <person name="Mendelson R."/>
            <person name="Westerman R."/>
            <person name="SanMiguel P."/>
            <person name="Csonka L."/>
        </authorList>
    </citation>
    <scope>NUCLEOTIDE SEQUENCE [LARGE SCALE GENOMIC DNA]</scope>
    <source>
        <strain evidence="5 6">R-53146</strain>
    </source>
</reference>
<dbReference type="GO" id="GO:0016020">
    <property type="term" value="C:membrane"/>
    <property type="evidence" value="ECO:0007669"/>
    <property type="project" value="GOC"/>
</dbReference>
<keyword evidence="3" id="KW-0812">Transmembrane</keyword>
<accession>A0A0X8XY40</accession>
<keyword evidence="3" id="KW-1133">Transmembrane helix</keyword>
<evidence type="ECO:0000313" key="6">
    <source>
        <dbReference type="Proteomes" id="UP000182761"/>
    </source>
</evidence>
<dbReference type="STRING" id="1586267.GCA_001418685_00632"/>
<dbReference type="EMBL" id="FCOR01000003">
    <property type="protein sequence ID" value="CVK15799.1"/>
    <property type="molecule type" value="Genomic_DNA"/>
</dbReference>
<dbReference type="PANTHER" id="PTHR31302:SF31">
    <property type="entry name" value="PHOSPHODIESTERASE YAEI"/>
    <property type="match status" value="1"/>
</dbReference>
<keyword evidence="2" id="KW-0378">Hydrolase</keyword>